<reference evidence="5" key="1">
    <citation type="submission" date="2016-06" db="EMBL/GenBank/DDBJ databases">
        <authorList>
            <person name="Varghese N."/>
            <person name="Submissions Spin"/>
        </authorList>
    </citation>
    <scope>NUCLEOTIDE SEQUENCE [LARGE SCALE GENOMIC DNA]</scope>
    <source>
        <strain evidence="5">DSM 43168</strain>
    </source>
</reference>
<dbReference type="Pfam" id="PF02668">
    <property type="entry name" value="TauD"/>
    <property type="match status" value="1"/>
</dbReference>
<dbReference type="GO" id="GO:0051213">
    <property type="term" value="F:dioxygenase activity"/>
    <property type="evidence" value="ECO:0007669"/>
    <property type="project" value="UniProtKB-KW"/>
</dbReference>
<evidence type="ECO:0000256" key="1">
    <source>
        <dbReference type="ARBA" id="ARBA00023002"/>
    </source>
</evidence>
<organism evidence="4 5">
    <name type="scientific">Micromonospora carbonacea</name>
    <dbReference type="NCBI Taxonomy" id="47853"/>
    <lineage>
        <taxon>Bacteria</taxon>
        <taxon>Bacillati</taxon>
        <taxon>Actinomycetota</taxon>
        <taxon>Actinomycetes</taxon>
        <taxon>Micromonosporales</taxon>
        <taxon>Micromonosporaceae</taxon>
        <taxon>Micromonospora</taxon>
    </lineage>
</organism>
<dbReference type="EMBL" id="FMCT01000006">
    <property type="protein sequence ID" value="SCF20692.1"/>
    <property type="molecule type" value="Genomic_DNA"/>
</dbReference>
<protein>
    <submittedName>
        <fullName evidence="4">Taurine catabolism dioxygenase TauD, TfdA family</fullName>
    </submittedName>
</protein>
<dbReference type="Gene3D" id="3.60.130.10">
    <property type="entry name" value="Clavaminate synthase-like"/>
    <property type="match status" value="1"/>
</dbReference>
<evidence type="ECO:0000256" key="2">
    <source>
        <dbReference type="ARBA" id="ARBA00023004"/>
    </source>
</evidence>
<sequence>MTERQVAALDALDALLDDPRRQTRLRLEPGQMIFINNRTLLHGRTEFTDAPDGKRLMLRTWILRSRR</sequence>
<dbReference type="InterPro" id="IPR042098">
    <property type="entry name" value="TauD-like_sf"/>
</dbReference>
<dbReference type="Proteomes" id="UP000183585">
    <property type="component" value="Unassembled WGS sequence"/>
</dbReference>
<keyword evidence="2" id="KW-0408">Iron</keyword>
<feature type="domain" description="TauD/TfdA-like" evidence="3">
    <location>
        <begin position="3"/>
        <end position="61"/>
    </location>
</feature>
<gene>
    <name evidence="4" type="ORF">GA0070563_106174</name>
</gene>
<evidence type="ECO:0000313" key="5">
    <source>
        <dbReference type="Proteomes" id="UP000183585"/>
    </source>
</evidence>
<dbReference type="SUPFAM" id="SSF51197">
    <property type="entry name" value="Clavaminate synthase-like"/>
    <property type="match status" value="1"/>
</dbReference>
<keyword evidence="1" id="KW-0560">Oxidoreductase</keyword>
<keyword evidence="4" id="KW-0223">Dioxygenase</keyword>
<proteinExistence type="predicted"/>
<evidence type="ECO:0000259" key="3">
    <source>
        <dbReference type="Pfam" id="PF02668"/>
    </source>
</evidence>
<dbReference type="RefSeq" id="WP_074475123.1">
    <property type="nucleotide sequence ID" value="NZ_FMCT01000006.1"/>
</dbReference>
<name>A0A1C4YIV7_9ACTN</name>
<dbReference type="AlphaFoldDB" id="A0A1C4YIV7"/>
<keyword evidence="5" id="KW-1185">Reference proteome</keyword>
<evidence type="ECO:0000313" key="4">
    <source>
        <dbReference type="EMBL" id="SCF20692.1"/>
    </source>
</evidence>
<dbReference type="InterPro" id="IPR003819">
    <property type="entry name" value="TauD/TfdA-like"/>
</dbReference>
<accession>A0A1C4YIV7</accession>